<dbReference type="Proteomes" id="UP000076447">
    <property type="component" value="Unassembled WGS sequence"/>
</dbReference>
<sequence length="329" mass="32921">MSDLDLLTPNPSAASDDALTTVGPCYDANPGARLVRVGVRGEPLWLPAMPGRYRRTNGLGAGLARVLLNPSTGRPSLVLGPLDPLDTVVPATMTATAGTVATVTWAGGTYSLPYLAGAYGTLPASVWVSLSDWGAPVLVLGPSPVAPPPSGGGGAPPGGSGTVQVTQTIGPQWSGAWRASSGRWGDWNTGRFGGRADLYQGNGFGSGPMTGLATYGDQLTNLGATAISGIKIRALRNEFGSTAPASLVLQGSPHAAQPAGAPSGAGPTVLLSPVGQGAWAEAWLPAEICEGLRTGAYRGLVAVGGTASGWGGTATPGSVVLEATYTRPA</sequence>
<evidence type="ECO:0000313" key="2">
    <source>
        <dbReference type="Proteomes" id="UP000076447"/>
    </source>
</evidence>
<accession>A0A163QUN7</accession>
<organism evidence="1 2">
    <name type="scientific">Oerskovia enterophila</name>
    <dbReference type="NCBI Taxonomy" id="43678"/>
    <lineage>
        <taxon>Bacteria</taxon>
        <taxon>Bacillati</taxon>
        <taxon>Actinomycetota</taxon>
        <taxon>Actinomycetes</taxon>
        <taxon>Micrococcales</taxon>
        <taxon>Cellulomonadaceae</taxon>
        <taxon>Oerskovia</taxon>
    </lineage>
</organism>
<proteinExistence type="predicted"/>
<dbReference type="RefSeq" id="WP_068709303.1">
    <property type="nucleotide sequence ID" value="NZ_LRIE01000079.1"/>
</dbReference>
<evidence type="ECO:0000313" key="1">
    <source>
        <dbReference type="EMBL" id="KZM34552.1"/>
    </source>
</evidence>
<comment type="caution">
    <text evidence="1">The sequence shown here is derived from an EMBL/GenBank/DDBJ whole genome shotgun (WGS) entry which is preliminary data.</text>
</comment>
<name>A0A163QUN7_9CELL</name>
<protein>
    <submittedName>
        <fullName evidence="1">Uncharacterized protein</fullName>
    </submittedName>
</protein>
<dbReference type="EMBL" id="LRIE01000079">
    <property type="protein sequence ID" value="KZM34552.1"/>
    <property type="molecule type" value="Genomic_DNA"/>
</dbReference>
<dbReference type="STRING" id="43678.OJAG_28510"/>
<gene>
    <name evidence="1" type="ORF">OJAG_28510</name>
</gene>
<reference evidence="1 2" key="1">
    <citation type="submission" date="2016-01" db="EMBL/GenBank/DDBJ databases">
        <title>Genome sequence of Oerskovia enterophila VJag, an agar and cellulose degrading bacterium.</title>
        <authorList>
            <person name="Poehlein A."/>
            <person name="Jag V."/>
            <person name="Bengelsdorf F."/>
            <person name="Duerre P."/>
            <person name="Daniel R."/>
        </authorList>
    </citation>
    <scope>NUCLEOTIDE SEQUENCE [LARGE SCALE GENOMIC DNA]</scope>
    <source>
        <strain evidence="1 2">VJag</strain>
    </source>
</reference>
<dbReference type="PATRIC" id="fig|43678.3.peg.2984"/>
<dbReference type="AlphaFoldDB" id="A0A163QUN7"/>
<dbReference type="OrthoDB" id="3261207at2"/>